<dbReference type="CDD" id="cd00495">
    <property type="entry name" value="Ribosomal_L25_TL5_CTC"/>
    <property type="match status" value="1"/>
</dbReference>
<comment type="caution">
    <text evidence="8">The sequence shown here is derived from an EMBL/GenBank/DDBJ whole genome shotgun (WGS) entry which is preliminary data.</text>
</comment>
<protein>
    <recommendedName>
        <fullName evidence="5">Large ribosomal subunit protein bL25</fullName>
    </recommendedName>
    <alternativeName>
        <fullName evidence="5">General stress protein CTC</fullName>
    </alternativeName>
</protein>
<dbReference type="RefSeq" id="WP_150903788.1">
    <property type="nucleotide sequence ID" value="NZ_VTWT01000005.1"/>
</dbReference>
<dbReference type="EMBL" id="VTWT01000005">
    <property type="protein sequence ID" value="KAA9333621.1"/>
    <property type="molecule type" value="Genomic_DNA"/>
</dbReference>
<evidence type="ECO:0000256" key="3">
    <source>
        <dbReference type="ARBA" id="ARBA00022980"/>
    </source>
</evidence>
<dbReference type="NCBIfam" id="NF004132">
    <property type="entry name" value="PRK05618.2-2"/>
    <property type="match status" value="1"/>
</dbReference>
<accession>A0A5N1IUK5</accession>
<keyword evidence="3 5" id="KW-0689">Ribosomal protein</keyword>
<dbReference type="Gene3D" id="2.170.120.20">
    <property type="entry name" value="Ribosomal protein L25, beta domain"/>
    <property type="match status" value="1"/>
</dbReference>
<dbReference type="InterPro" id="IPR011035">
    <property type="entry name" value="Ribosomal_bL25/Gln-tRNA_synth"/>
</dbReference>
<evidence type="ECO:0000259" key="6">
    <source>
        <dbReference type="Pfam" id="PF01386"/>
    </source>
</evidence>
<evidence type="ECO:0000256" key="1">
    <source>
        <dbReference type="ARBA" id="ARBA00022730"/>
    </source>
</evidence>
<dbReference type="InterPro" id="IPR020056">
    <property type="entry name" value="Rbsml_bL25/Gln-tRNA_synth_N"/>
</dbReference>
<feature type="domain" description="Large ribosomal subunit protein bL25 beta" evidence="7">
    <location>
        <begin position="98"/>
        <end position="180"/>
    </location>
</feature>
<name>A0A5N1IUK5_9BACT</name>
<comment type="subunit">
    <text evidence="5">Part of the 50S ribosomal subunit; part of the 5S rRNA/L5/L18/L25 subcomplex. Contacts the 5S rRNA. Binds to the 5S rRNA independently of L5 and L18.</text>
</comment>
<comment type="similarity">
    <text evidence="5">Belongs to the bacterial ribosomal protein bL25 family. CTC subfamily.</text>
</comment>
<proteinExistence type="inferred from homology"/>
<dbReference type="InterPro" id="IPR020930">
    <property type="entry name" value="Ribosomal_uL5_bac-type"/>
</dbReference>
<dbReference type="GO" id="GO:0022625">
    <property type="term" value="C:cytosolic large ribosomal subunit"/>
    <property type="evidence" value="ECO:0007669"/>
    <property type="project" value="TreeGrafter"/>
</dbReference>
<evidence type="ECO:0000313" key="9">
    <source>
        <dbReference type="Proteomes" id="UP000326570"/>
    </source>
</evidence>
<feature type="domain" description="Large ribosomal subunit protein bL25 L25" evidence="6">
    <location>
        <begin position="9"/>
        <end position="90"/>
    </location>
</feature>
<dbReference type="Pfam" id="PF01386">
    <property type="entry name" value="Ribosomal_L25p"/>
    <property type="match status" value="1"/>
</dbReference>
<sequence>MKNLEIIGFKRANLGKKESKDLRAEAMVPCVLYGGKEQVHFHAPMIMFRDLLYSPEVAQVTLNIEGDEYKAVVQASQFHPVNEMLLHVDFLELNENKEVKMDIPVRFVGVSPGVLAGGKLVTKLRKLKVKALPANLPDFVEVNISDLELGRSVKVSKIEPKNYTILTNPSSPVATVTIPRALKQAANEGK</sequence>
<dbReference type="InterPro" id="IPR029751">
    <property type="entry name" value="Ribosomal_L25_dom"/>
</dbReference>
<dbReference type="SUPFAM" id="SSF50715">
    <property type="entry name" value="Ribosomal protein L25-like"/>
    <property type="match status" value="1"/>
</dbReference>
<dbReference type="Gene3D" id="2.40.240.10">
    <property type="entry name" value="Ribosomal Protein L25, Chain P"/>
    <property type="match status" value="1"/>
</dbReference>
<dbReference type="PANTHER" id="PTHR33284">
    <property type="entry name" value="RIBOSOMAL PROTEIN L25/GLN-TRNA SYNTHETASE, ANTI-CODON-BINDING DOMAIN-CONTAINING PROTEIN"/>
    <property type="match status" value="1"/>
</dbReference>
<keyword evidence="1 5" id="KW-0699">rRNA-binding</keyword>
<dbReference type="InterPro" id="IPR020057">
    <property type="entry name" value="Ribosomal_bL25_b-dom"/>
</dbReference>
<gene>
    <name evidence="5" type="primary">rplY</name>
    <name evidence="5" type="synonym">ctc</name>
    <name evidence="8" type="ORF">F0P94_10235</name>
</gene>
<dbReference type="InterPro" id="IPR037121">
    <property type="entry name" value="Ribosomal_bL25_C"/>
</dbReference>
<dbReference type="AlphaFoldDB" id="A0A5N1IUK5"/>
<organism evidence="8 9">
    <name type="scientific">Adhaeribacter soli</name>
    <dbReference type="NCBI Taxonomy" id="2607655"/>
    <lineage>
        <taxon>Bacteria</taxon>
        <taxon>Pseudomonadati</taxon>
        <taxon>Bacteroidota</taxon>
        <taxon>Cytophagia</taxon>
        <taxon>Cytophagales</taxon>
        <taxon>Hymenobacteraceae</taxon>
        <taxon>Adhaeribacter</taxon>
    </lineage>
</organism>
<keyword evidence="4 5" id="KW-0687">Ribonucleoprotein</keyword>
<evidence type="ECO:0000259" key="7">
    <source>
        <dbReference type="Pfam" id="PF14693"/>
    </source>
</evidence>
<evidence type="ECO:0000256" key="4">
    <source>
        <dbReference type="ARBA" id="ARBA00023274"/>
    </source>
</evidence>
<keyword evidence="2 5" id="KW-0694">RNA-binding</keyword>
<dbReference type="GO" id="GO:0006412">
    <property type="term" value="P:translation"/>
    <property type="evidence" value="ECO:0007669"/>
    <property type="project" value="UniProtKB-UniRule"/>
</dbReference>
<dbReference type="GO" id="GO:0003735">
    <property type="term" value="F:structural constituent of ribosome"/>
    <property type="evidence" value="ECO:0007669"/>
    <property type="project" value="InterPro"/>
</dbReference>
<keyword evidence="9" id="KW-1185">Reference proteome</keyword>
<dbReference type="Pfam" id="PF14693">
    <property type="entry name" value="Ribosomal_TL5_C"/>
    <property type="match status" value="1"/>
</dbReference>
<evidence type="ECO:0000256" key="5">
    <source>
        <dbReference type="HAMAP-Rule" id="MF_01334"/>
    </source>
</evidence>
<comment type="function">
    <text evidence="5">This is one of the proteins that binds to the 5S RNA in the ribosome where it forms part of the central protuberance.</text>
</comment>
<dbReference type="Proteomes" id="UP000326570">
    <property type="component" value="Unassembled WGS sequence"/>
</dbReference>
<evidence type="ECO:0000313" key="8">
    <source>
        <dbReference type="EMBL" id="KAA9333621.1"/>
    </source>
</evidence>
<dbReference type="InterPro" id="IPR001021">
    <property type="entry name" value="Ribosomal_bL25_long"/>
</dbReference>
<dbReference type="HAMAP" id="MF_01334">
    <property type="entry name" value="Ribosomal_bL25_CTC"/>
    <property type="match status" value="1"/>
</dbReference>
<dbReference type="PANTHER" id="PTHR33284:SF1">
    <property type="entry name" value="RIBOSOMAL PROTEIN L25_GLN-TRNA SYNTHETASE, ANTI-CODON-BINDING DOMAIN-CONTAINING PROTEIN"/>
    <property type="match status" value="1"/>
</dbReference>
<reference evidence="8 9" key="1">
    <citation type="submission" date="2019-09" db="EMBL/GenBank/DDBJ databases">
        <title>Genome sequence of Adhaeribacter sp. M2.</title>
        <authorList>
            <person name="Srinivasan S."/>
        </authorList>
    </citation>
    <scope>NUCLEOTIDE SEQUENCE [LARGE SCALE GENOMIC DNA]</scope>
    <source>
        <strain evidence="8 9">M2</strain>
    </source>
</reference>
<dbReference type="NCBIfam" id="TIGR00731">
    <property type="entry name" value="bL25_bact_ctc"/>
    <property type="match status" value="1"/>
</dbReference>
<evidence type="ECO:0000256" key="2">
    <source>
        <dbReference type="ARBA" id="ARBA00022884"/>
    </source>
</evidence>
<dbReference type="GO" id="GO:0008097">
    <property type="term" value="F:5S rRNA binding"/>
    <property type="evidence" value="ECO:0007669"/>
    <property type="project" value="InterPro"/>
</dbReference>